<feature type="coiled-coil region" evidence="1">
    <location>
        <begin position="41"/>
        <end position="82"/>
    </location>
</feature>
<accession>A0A8C7LQG2</accession>
<evidence type="ECO:0000256" key="1">
    <source>
        <dbReference type="SAM" id="Coils"/>
    </source>
</evidence>
<sequence>MAGRVNTSPPVVPYSSCDMSSPSPVQIREANAHLVAVHRRVAELEQWLEAAENTVREQAESLIRKDEQLRAATQEIAEAKDKEIHYLHEKLCKSEETIQRFQNMVKEKDAMIGQLQHRCQLLDNICKSRPLLDSMLSHMAEAERLGPVVGMGEPTANTSLTDGESNCSPNRISNHKDFSLSEDDMDDQELDEIVFGTTIDCSAVEGMTDAQLTQYVPRFGDLKSVLQKRSGRSPGIKCIQSCREGYGTF</sequence>
<evidence type="ECO:0000313" key="3">
    <source>
        <dbReference type="Proteomes" id="UP000694395"/>
    </source>
</evidence>
<keyword evidence="1" id="KW-0175">Coiled coil</keyword>
<dbReference type="Proteomes" id="UP000694395">
    <property type="component" value="Chromosome 1"/>
</dbReference>
<protein>
    <recommendedName>
        <fullName evidence="4">Vimentin-type intermediate filament-associated coiled-coil protein</fullName>
    </recommendedName>
</protein>
<name>A0A8C7LTD5_ONCMY</name>
<evidence type="ECO:0008006" key="4">
    <source>
        <dbReference type="Google" id="ProtNLM"/>
    </source>
</evidence>
<dbReference type="GeneTree" id="ENSGT00390000007212"/>
<accession>A0A8C7LTD5</accession>
<accession>A0A8C7LR19</accession>
<reference evidence="2 3" key="1">
    <citation type="submission" date="2020-07" db="EMBL/GenBank/DDBJ databases">
        <title>A long reads based de novo assembly of the rainbow trout Arlee double haploid line genome.</title>
        <authorList>
            <person name="Gao G."/>
            <person name="Palti Y."/>
        </authorList>
    </citation>
    <scope>NUCLEOTIDE SEQUENCE [LARGE SCALE GENOMIC DNA]</scope>
</reference>
<reference evidence="2" key="2">
    <citation type="submission" date="2025-05" db="UniProtKB">
        <authorList>
            <consortium name="Ensembl"/>
        </authorList>
    </citation>
    <scope>IDENTIFICATION</scope>
</reference>
<keyword evidence="3" id="KW-1185">Reference proteome</keyword>
<evidence type="ECO:0000313" key="2">
    <source>
        <dbReference type="Ensembl" id="ENSOMYP00000002811.2"/>
    </source>
</evidence>
<organism evidence="2 3">
    <name type="scientific">Oncorhynchus mykiss</name>
    <name type="common">Rainbow trout</name>
    <name type="synonym">Salmo gairdneri</name>
    <dbReference type="NCBI Taxonomy" id="8022"/>
    <lineage>
        <taxon>Eukaryota</taxon>
        <taxon>Metazoa</taxon>
        <taxon>Chordata</taxon>
        <taxon>Craniata</taxon>
        <taxon>Vertebrata</taxon>
        <taxon>Euteleostomi</taxon>
        <taxon>Actinopterygii</taxon>
        <taxon>Neopterygii</taxon>
        <taxon>Teleostei</taxon>
        <taxon>Protacanthopterygii</taxon>
        <taxon>Salmoniformes</taxon>
        <taxon>Salmonidae</taxon>
        <taxon>Salmoninae</taxon>
        <taxon>Oncorhynchus</taxon>
    </lineage>
</organism>
<dbReference type="Ensembl" id="ENSOMYT00000003135.2">
    <property type="protein sequence ID" value="ENSOMYP00000002805.2"/>
    <property type="gene ID" value="ENSOMYG00000001492.2"/>
</dbReference>
<proteinExistence type="predicted"/>
<dbReference type="AlphaFoldDB" id="A0A8C7LTD5"/>
<dbReference type="Ensembl" id="ENSOMYT00000003139.2">
    <property type="protein sequence ID" value="ENSOMYP00000002809.2"/>
    <property type="gene ID" value="ENSOMYG00000001492.2"/>
</dbReference>
<dbReference type="Ensembl" id="ENSOMYT00000003141.2">
    <property type="protein sequence ID" value="ENSOMYP00000002811.2"/>
    <property type="gene ID" value="ENSOMYG00000001492.2"/>
</dbReference>